<dbReference type="InterPro" id="IPR051707">
    <property type="entry name" value="PI-Interact_SigTrans_Reg"/>
</dbReference>
<sequence>STSISPSNGVDRRTATLYNHFTSKNDENRSFEGTLYKRGALLKGWKPRWFVLDVTKHQLRYYDSGEDTSCKGHIDLAEVETVIPASPTIGAPKHASEKAFFDLKTNKRVYNFCAQDAQSAQQWMDRIQSCISDA</sequence>
<accession>A0A7K9IET3</accession>
<evidence type="ECO:0000313" key="2">
    <source>
        <dbReference type="EMBL" id="NXH23540.1"/>
    </source>
</evidence>
<name>A0A7K9IET3_9PICI</name>
<dbReference type="Gene3D" id="2.30.29.30">
    <property type="entry name" value="Pleckstrin-homology domain (PH domain)/Phosphotyrosine-binding domain (PTB)"/>
    <property type="match status" value="1"/>
</dbReference>
<dbReference type="PROSITE" id="PS50003">
    <property type="entry name" value="PH_DOMAIN"/>
    <property type="match status" value="1"/>
</dbReference>
<evidence type="ECO:0000313" key="3">
    <source>
        <dbReference type="Proteomes" id="UP000534107"/>
    </source>
</evidence>
<proteinExistence type="predicted"/>
<keyword evidence="3" id="KW-1185">Reference proteome</keyword>
<protein>
    <submittedName>
        <fullName evidence="2">MTMRD protein</fullName>
    </submittedName>
</protein>
<dbReference type="InterPro" id="IPR011993">
    <property type="entry name" value="PH-like_dom_sf"/>
</dbReference>
<feature type="non-terminal residue" evidence="2">
    <location>
        <position position="134"/>
    </location>
</feature>
<comment type="caution">
    <text evidence="2">The sequence shown here is derived from an EMBL/GenBank/DDBJ whole genome shotgun (WGS) entry which is preliminary data.</text>
</comment>
<dbReference type="SUPFAM" id="SSF50729">
    <property type="entry name" value="PH domain-like"/>
    <property type="match status" value="1"/>
</dbReference>
<dbReference type="AlphaFoldDB" id="A0A7K9IET3"/>
<dbReference type="SMART" id="SM00233">
    <property type="entry name" value="PH"/>
    <property type="match status" value="1"/>
</dbReference>
<feature type="non-terminal residue" evidence="2">
    <location>
        <position position="1"/>
    </location>
</feature>
<dbReference type="PANTHER" id="PTHR14336">
    <property type="entry name" value="TANDEM PH DOMAIN CONTAINING PROTEIN"/>
    <property type="match status" value="1"/>
</dbReference>
<dbReference type="EMBL" id="VWZO01041445">
    <property type="protein sequence ID" value="NXH23540.1"/>
    <property type="molecule type" value="Genomic_DNA"/>
</dbReference>
<organism evidence="2 3">
    <name type="scientific">Bucco capensis</name>
    <name type="common">collared puffbird</name>
    <dbReference type="NCBI Taxonomy" id="135168"/>
    <lineage>
        <taxon>Eukaryota</taxon>
        <taxon>Metazoa</taxon>
        <taxon>Chordata</taxon>
        <taxon>Craniata</taxon>
        <taxon>Vertebrata</taxon>
        <taxon>Euteleostomi</taxon>
        <taxon>Archelosauria</taxon>
        <taxon>Archosauria</taxon>
        <taxon>Dinosauria</taxon>
        <taxon>Saurischia</taxon>
        <taxon>Theropoda</taxon>
        <taxon>Coelurosauria</taxon>
        <taxon>Aves</taxon>
        <taxon>Neognathae</taxon>
        <taxon>Neoaves</taxon>
        <taxon>Telluraves</taxon>
        <taxon>Coraciimorphae</taxon>
        <taxon>Piciformes</taxon>
        <taxon>Bucconidae</taxon>
        <taxon>Bucco</taxon>
    </lineage>
</organism>
<dbReference type="Proteomes" id="UP000534107">
    <property type="component" value="Unassembled WGS sequence"/>
</dbReference>
<feature type="domain" description="PH" evidence="1">
    <location>
        <begin position="28"/>
        <end position="132"/>
    </location>
</feature>
<dbReference type="FunFam" id="2.30.29.30:FF:000093">
    <property type="entry name" value="SET binding factor 2"/>
    <property type="match status" value="1"/>
</dbReference>
<gene>
    <name evidence="2" type="primary">Sbf2_3</name>
    <name evidence="2" type="ORF">BUCCAP_R02837</name>
</gene>
<dbReference type="InterPro" id="IPR001849">
    <property type="entry name" value="PH_domain"/>
</dbReference>
<evidence type="ECO:0000259" key="1">
    <source>
        <dbReference type="PROSITE" id="PS50003"/>
    </source>
</evidence>
<dbReference type="CDD" id="cd01235">
    <property type="entry name" value="PH_Sbf1_hMTMR5"/>
    <property type="match status" value="1"/>
</dbReference>
<dbReference type="PANTHER" id="PTHR14336:SF8">
    <property type="entry name" value="PROTEIN OPY1"/>
    <property type="match status" value="1"/>
</dbReference>
<dbReference type="OrthoDB" id="74314at2759"/>
<reference evidence="2 3" key="1">
    <citation type="submission" date="2019-09" db="EMBL/GenBank/DDBJ databases">
        <title>Bird 10,000 Genomes (B10K) Project - Family phase.</title>
        <authorList>
            <person name="Zhang G."/>
        </authorList>
    </citation>
    <scope>NUCLEOTIDE SEQUENCE [LARGE SCALE GENOMIC DNA]</scope>
    <source>
        <strain evidence="2">B10K-DU-001-16</strain>
        <tissue evidence="2">Muscle</tissue>
    </source>
</reference>
<dbReference type="Pfam" id="PF00169">
    <property type="entry name" value="PH"/>
    <property type="match status" value="1"/>
</dbReference>